<name>A0ABD0XXX5_9HEMI</name>
<dbReference type="PANTHER" id="PTHR16048">
    <property type="entry name" value="MSL2-RELATED"/>
    <property type="match status" value="1"/>
</dbReference>
<dbReference type="InterPro" id="IPR013083">
    <property type="entry name" value="Znf_RING/FYVE/PHD"/>
</dbReference>
<dbReference type="EMBL" id="JBFDAA010000019">
    <property type="protein sequence ID" value="KAL1115737.1"/>
    <property type="molecule type" value="Genomic_DNA"/>
</dbReference>
<dbReference type="Gene3D" id="3.30.40.10">
    <property type="entry name" value="Zinc/RING finger domain, C3HC4 (zinc finger)"/>
    <property type="match status" value="1"/>
</dbReference>
<sequence>MNATSLYVSTCRLILQAKVDDTSSWLDLYKLFPCLRQSLSCTVCGHLLIEPYTPTETNCQHHVCRSCKGGRKKLKPSCSWCKDYGKYVENVQLRTLLQCYKKLCQYVTSSEIYRTLNPPSTDNTRSLVEIIKEGAGFKDDFNAPNDLFMVPCSYTSASTQTGQDGGGGGEALAGSRVNGGGASPVYSVYAAGGNRLTIKRTPTDSEDGDRVENGLSKVSITTPWSAVEESL</sequence>
<keyword evidence="6" id="KW-1185">Reference proteome</keyword>
<dbReference type="GO" id="GO:0008270">
    <property type="term" value="F:zinc ion binding"/>
    <property type="evidence" value="ECO:0007669"/>
    <property type="project" value="UniProtKB-KW"/>
</dbReference>
<dbReference type="Proteomes" id="UP001558652">
    <property type="component" value="Unassembled WGS sequence"/>
</dbReference>
<dbReference type="Pfam" id="PF16685">
    <property type="entry name" value="zf-RING_10"/>
    <property type="match status" value="1"/>
</dbReference>
<dbReference type="PANTHER" id="PTHR16048:SF3">
    <property type="entry name" value="E3 UBIQUITIN-PROTEIN LIGASE MSL2"/>
    <property type="match status" value="1"/>
</dbReference>
<dbReference type="AlphaFoldDB" id="A0ABD0XXX5"/>
<dbReference type="InterPro" id="IPR001841">
    <property type="entry name" value="Znf_RING"/>
</dbReference>
<feature type="domain" description="RING-type" evidence="4">
    <location>
        <begin position="41"/>
        <end position="82"/>
    </location>
</feature>
<comment type="caution">
    <text evidence="5">The sequence shown here is derived from an EMBL/GenBank/DDBJ whole genome shotgun (WGS) entry which is preliminary data.</text>
</comment>
<dbReference type="PROSITE" id="PS50089">
    <property type="entry name" value="ZF_RING_2"/>
    <property type="match status" value="1"/>
</dbReference>
<accession>A0ABD0XXX5</accession>
<evidence type="ECO:0000256" key="2">
    <source>
        <dbReference type="ARBA" id="ARBA00022833"/>
    </source>
</evidence>
<gene>
    <name evidence="5" type="ORF">AAG570_006027</name>
</gene>
<organism evidence="5 6">
    <name type="scientific">Ranatra chinensis</name>
    <dbReference type="NCBI Taxonomy" id="642074"/>
    <lineage>
        <taxon>Eukaryota</taxon>
        <taxon>Metazoa</taxon>
        <taxon>Ecdysozoa</taxon>
        <taxon>Arthropoda</taxon>
        <taxon>Hexapoda</taxon>
        <taxon>Insecta</taxon>
        <taxon>Pterygota</taxon>
        <taxon>Neoptera</taxon>
        <taxon>Paraneoptera</taxon>
        <taxon>Hemiptera</taxon>
        <taxon>Heteroptera</taxon>
        <taxon>Panheteroptera</taxon>
        <taxon>Nepomorpha</taxon>
        <taxon>Nepidae</taxon>
        <taxon>Ranatrinae</taxon>
        <taxon>Ranatra</taxon>
    </lineage>
</organism>
<keyword evidence="1 3" id="KW-0479">Metal-binding</keyword>
<evidence type="ECO:0000313" key="5">
    <source>
        <dbReference type="EMBL" id="KAL1115737.1"/>
    </source>
</evidence>
<evidence type="ECO:0000313" key="6">
    <source>
        <dbReference type="Proteomes" id="UP001558652"/>
    </source>
</evidence>
<proteinExistence type="predicted"/>
<keyword evidence="1 3" id="KW-0863">Zinc-finger</keyword>
<dbReference type="CDD" id="cd16522">
    <property type="entry name" value="RING-HC_MSL2"/>
    <property type="match status" value="1"/>
</dbReference>
<protein>
    <recommendedName>
        <fullName evidence="4">RING-type domain-containing protein</fullName>
    </recommendedName>
</protein>
<dbReference type="InterPro" id="IPR032043">
    <property type="entry name" value="Msl2_Znf-RING"/>
</dbReference>
<dbReference type="SUPFAM" id="SSF57850">
    <property type="entry name" value="RING/U-box"/>
    <property type="match status" value="1"/>
</dbReference>
<dbReference type="InterPro" id="IPR037922">
    <property type="entry name" value="MSL2"/>
</dbReference>
<evidence type="ECO:0000259" key="4">
    <source>
        <dbReference type="PROSITE" id="PS50089"/>
    </source>
</evidence>
<reference evidence="5 6" key="1">
    <citation type="submission" date="2024-07" db="EMBL/GenBank/DDBJ databases">
        <title>Chromosome-level genome assembly of the water stick insect Ranatra chinensis (Heteroptera: Nepidae).</title>
        <authorList>
            <person name="Liu X."/>
        </authorList>
    </citation>
    <scope>NUCLEOTIDE SEQUENCE [LARGE SCALE GENOMIC DNA]</scope>
    <source>
        <strain evidence="5">Cailab_2021Rc</strain>
        <tissue evidence="5">Muscle</tissue>
    </source>
</reference>
<evidence type="ECO:0000256" key="1">
    <source>
        <dbReference type="ARBA" id="ARBA00022771"/>
    </source>
</evidence>
<evidence type="ECO:0000256" key="3">
    <source>
        <dbReference type="PROSITE-ProRule" id="PRU00175"/>
    </source>
</evidence>
<keyword evidence="2" id="KW-0862">Zinc</keyword>